<dbReference type="PROSITE" id="PS50199">
    <property type="entry name" value="ZF_RANBP2_2"/>
    <property type="match status" value="1"/>
</dbReference>
<name>A0AAE0C1H5_9CHLO</name>
<dbReference type="PROSITE" id="PS01358">
    <property type="entry name" value="ZF_RANBP2_1"/>
    <property type="match status" value="1"/>
</dbReference>
<evidence type="ECO:0000256" key="5">
    <source>
        <dbReference type="SAM" id="MobiDB-lite"/>
    </source>
</evidence>
<protein>
    <recommendedName>
        <fullName evidence="6">RanBP2-type domain-containing protein</fullName>
    </recommendedName>
</protein>
<feature type="region of interest" description="Disordered" evidence="5">
    <location>
        <begin position="290"/>
        <end position="351"/>
    </location>
</feature>
<evidence type="ECO:0000313" key="8">
    <source>
        <dbReference type="Proteomes" id="UP001190700"/>
    </source>
</evidence>
<dbReference type="InterPro" id="IPR001876">
    <property type="entry name" value="Znf_RanBP2"/>
</dbReference>
<proteinExistence type="predicted"/>
<sequence>MKNPTAKAFFQRKATRQEVLHTHFTEIIDLTEFVDLSEDAEEESIPDFIETPYGVPTTGDVPMPTTQRNPVTSTSNTGDAPNPTETTRRWKCDKCGEENVATNMRCECCDFTQTPLRHRDAPTPSAPSQPPTGTSTAGDTPMPSAPSQSPTGTSTAGDTPMPSAPSQPATGTSTAGQSADMDTSTIMRLANENDDHQAKRITGGRHHSGNVPSVELLTYFRDQLDVNILEKDSERSKDGVYKKLASDLMPFECPAFWHDGHFNGADDVDMMVRDYTPAQAKNEQMERMQRDHGEMKTPNGGGKWKSAAERLPEDLWPASETKDKGEQEQRLGKQWIRMDEKEKPECPRKKK</sequence>
<dbReference type="GO" id="GO:0008270">
    <property type="term" value="F:zinc ion binding"/>
    <property type="evidence" value="ECO:0007669"/>
    <property type="project" value="UniProtKB-KW"/>
</dbReference>
<accession>A0AAE0C1H5</accession>
<feature type="compositionally biased region" description="Polar residues" evidence="5">
    <location>
        <begin position="164"/>
        <end position="179"/>
    </location>
</feature>
<evidence type="ECO:0000256" key="1">
    <source>
        <dbReference type="ARBA" id="ARBA00022723"/>
    </source>
</evidence>
<evidence type="ECO:0000313" key="7">
    <source>
        <dbReference type="EMBL" id="KAK3246044.1"/>
    </source>
</evidence>
<keyword evidence="1" id="KW-0479">Metal-binding</keyword>
<keyword evidence="8" id="KW-1185">Reference proteome</keyword>
<comment type="caution">
    <text evidence="7">The sequence shown here is derived from an EMBL/GenBank/DDBJ whole genome shotgun (WGS) entry which is preliminary data.</text>
</comment>
<organism evidence="7 8">
    <name type="scientific">Cymbomonas tetramitiformis</name>
    <dbReference type="NCBI Taxonomy" id="36881"/>
    <lineage>
        <taxon>Eukaryota</taxon>
        <taxon>Viridiplantae</taxon>
        <taxon>Chlorophyta</taxon>
        <taxon>Pyramimonadophyceae</taxon>
        <taxon>Pyramimonadales</taxon>
        <taxon>Pyramimonadaceae</taxon>
        <taxon>Cymbomonas</taxon>
    </lineage>
</organism>
<gene>
    <name evidence="7" type="ORF">CYMTET_44409</name>
</gene>
<feature type="region of interest" description="Disordered" evidence="5">
    <location>
        <begin position="49"/>
        <end position="88"/>
    </location>
</feature>
<keyword evidence="3" id="KW-0862">Zinc</keyword>
<dbReference type="Proteomes" id="UP001190700">
    <property type="component" value="Unassembled WGS sequence"/>
</dbReference>
<feature type="region of interest" description="Disordered" evidence="5">
    <location>
        <begin position="115"/>
        <end position="179"/>
    </location>
</feature>
<evidence type="ECO:0000259" key="6">
    <source>
        <dbReference type="PROSITE" id="PS50199"/>
    </source>
</evidence>
<keyword evidence="2 4" id="KW-0863">Zinc-finger</keyword>
<evidence type="ECO:0000256" key="2">
    <source>
        <dbReference type="ARBA" id="ARBA00022771"/>
    </source>
</evidence>
<evidence type="ECO:0000256" key="3">
    <source>
        <dbReference type="ARBA" id="ARBA00022833"/>
    </source>
</evidence>
<evidence type="ECO:0000256" key="4">
    <source>
        <dbReference type="PROSITE-ProRule" id="PRU00322"/>
    </source>
</evidence>
<feature type="compositionally biased region" description="Polar residues" evidence="5">
    <location>
        <begin position="64"/>
        <end position="85"/>
    </location>
</feature>
<feature type="domain" description="RanBP2-type" evidence="6">
    <location>
        <begin position="86"/>
        <end position="115"/>
    </location>
</feature>
<dbReference type="EMBL" id="LGRX02030145">
    <property type="protein sequence ID" value="KAK3246044.1"/>
    <property type="molecule type" value="Genomic_DNA"/>
</dbReference>
<reference evidence="7 8" key="1">
    <citation type="journal article" date="2015" name="Genome Biol. Evol.">
        <title>Comparative Genomics of a Bacterivorous Green Alga Reveals Evolutionary Causalities and Consequences of Phago-Mixotrophic Mode of Nutrition.</title>
        <authorList>
            <person name="Burns J.A."/>
            <person name="Paasch A."/>
            <person name="Narechania A."/>
            <person name="Kim E."/>
        </authorList>
    </citation>
    <scope>NUCLEOTIDE SEQUENCE [LARGE SCALE GENOMIC DNA]</scope>
    <source>
        <strain evidence="7 8">PLY_AMNH</strain>
    </source>
</reference>
<feature type="non-terminal residue" evidence="7">
    <location>
        <position position="351"/>
    </location>
</feature>
<feature type="compositionally biased region" description="Polar residues" evidence="5">
    <location>
        <begin position="145"/>
        <end position="157"/>
    </location>
</feature>
<dbReference type="AlphaFoldDB" id="A0AAE0C1H5"/>
<feature type="compositionally biased region" description="Basic and acidic residues" evidence="5">
    <location>
        <begin position="320"/>
        <end position="351"/>
    </location>
</feature>